<gene>
    <name evidence="1" type="ORF">VMF7928_01104</name>
</gene>
<protein>
    <recommendedName>
        <fullName evidence="3">DUF2491 domain-containing protein</fullName>
    </recommendedName>
</protein>
<accession>A0ABM9A1G7</accession>
<dbReference type="RefSeq" id="WP_237360467.1">
    <property type="nucleotide sequence ID" value="NZ_CAKLDM010000001.1"/>
</dbReference>
<sequence length="216" mass="24946">MNSFFSKIFGKMNKNTAKDTQQKAPEVLGLKLGGSFTINPLLLKTREEDLTIEGAASTQIIQAVGEVKIDDQYKLIRYYTDDDGYLQIQMYGDNENDIQEITMWYTFDCKYSQHWEKTLDSVVSNTGTYQLDGNEFKQFWNEDKPILFTEKTYYPDGKVTETDQFCMSYTRELPEDDIELLLVAAEEKLNKVTNQFEHELVRSTGFGLSKIDVTPN</sequence>
<proteinExistence type="predicted"/>
<organism evidence="1 2">
    <name type="scientific">Vibrio marisflavi CECT 7928</name>
    <dbReference type="NCBI Taxonomy" id="634439"/>
    <lineage>
        <taxon>Bacteria</taxon>
        <taxon>Pseudomonadati</taxon>
        <taxon>Pseudomonadota</taxon>
        <taxon>Gammaproteobacteria</taxon>
        <taxon>Vibrionales</taxon>
        <taxon>Vibrionaceae</taxon>
        <taxon>Vibrio</taxon>
    </lineage>
</organism>
<reference evidence="1" key="1">
    <citation type="submission" date="2021-11" db="EMBL/GenBank/DDBJ databases">
        <authorList>
            <person name="Rodrigo-Torres L."/>
            <person name="Arahal R. D."/>
            <person name="Lucena T."/>
        </authorList>
    </citation>
    <scope>NUCLEOTIDE SEQUENCE</scope>
    <source>
        <strain evidence="1">CECT 7928</strain>
    </source>
</reference>
<comment type="caution">
    <text evidence="1">The sequence shown here is derived from an EMBL/GenBank/DDBJ whole genome shotgun (WGS) entry which is preliminary data.</text>
</comment>
<dbReference type="EMBL" id="CAKLDM010000001">
    <property type="protein sequence ID" value="CAH0537427.1"/>
    <property type="molecule type" value="Genomic_DNA"/>
</dbReference>
<evidence type="ECO:0000313" key="1">
    <source>
        <dbReference type="EMBL" id="CAH0537427.1"/>
    </source>
</evidence>
<dbReference type="InterPro" id="IPR019621">
    <property type="entry name" value="DUF2491"/>
</dbReference>
<keyword evidence="2" id="KW-1185">Reference proteome</keyword>
<evidence type="ECO:0008006" key="3">
    <source>
        <dbReference type="Google" id="ProtNLM"/>
    </source>
</evidence>
<name>A0ABM9A1G7_9VIBR</name>
<dbReference type="Pfam" id="PF10679">
    <property type="entry name" value="DUF2491"/>
    <property type="match status" value="1"/>
</dbReference>
<evidence type="ECO:0000313" key="2">
    <source>
        <dbReference type="Proteomes" id="UP000838748"/>
    </source>
</evidence>
<dbReference type="Proteomes" id="UP000838748">
    <property type="component" value="Unassembled WGS sequence"/>
</dbReference>